<comment type="caution">
    <text evidence="2">The sequence shown here is derived from an EMBL/GenBank/DDBJ whole genome shotgun (WGS) entry which is preliminary data.</text>
</comment>
<sequence>SSSFARALNYEYADGVDYRGLTAFASLSIAVSAGVIKPLLILILSAILSACGASSIKQLKQDRSLGHHSFVVPFEYQKAYRVSFIMMRDCYEANRFTGGFSIKGVIFPDIKEAEITASLPDLLGGFGYYFMTTITAIDGRNSRITVHHAHAAHTYVADDLRRWLLRDEEQC</sequence>
<evidence type="ECO:0000313" key="3">
    <source>
        <dbReference type="Proteomes" id="UP000191110"/>
    </source>
</evidence>
<gene>
    <name evidence="2" type="ORF">BOW53_13890</name>
</gene>
<proteinExistence type="predicted"/>
<keyword evidence="1" id="KW-0472">Membrane</keyword>
<dbReference type="RefSeq" id="WP_172840357.1">
    <property type="nucleotide sequence ID" value="NZ_MPRL01000071.1"/>
</dbReference>
<feature type="transmembrane region" description="Helical" evidence="1">
    <location>
        <begin position="20"/>
        <end position="53"/>
    </location>
</feature>
<reference evidence="2 3" key="1">
    <citation type="submission" date="2016-11" db="EMBL/GenBank/DDBJ databases">
        <title>Mixed transmission modes and dynamic genome evolution in an obligate animal-bacterial symbiosis.</title>
        <authorList>
            <person name="Russell S.L."/>
            <person name="Corbett-Detig R.B."/>
            <person name="Cavanaugh C.M."/>
        </authorList>
    </citation>
    <scope>NUCLEOTIDE SEQUENCE [LARGE SCALE GENOMIC DNA]</scope>
    <source>
        <strain evidence="2">Sveles-Q1</strain>
    </source>
</reference>
<evidence type="ECO:0000256" key="1">
    <source>
        <dbReference type="SAM" id="Phobius"/>
    </source>
</evidence>
<dbReference type="EMBL" id="MPRL01000071">
    <property type="protein sequence ID" value="OOZ38843.1"/>
    <property type="molecule type" value="Genomic_DNA"/>
</dbReference>
<evidence type="ECO:0000313" key="2">
    <source>
        <dbReference type="EMBL" id="OOZ38843.1"/>
    </source>
</evidence>
<accession>A0A1T2L166</accession>
<keyword evidence="1" id="KW-0812">Transmembrane</keyword>
<name>A0A1T2L166_9GAMM</name>
<protein>
    <submittedName>
        <fullName evidence="2">Uncharacterized protein</fullName>
    </submittedName>
</protein>
<keyword evidence="3" id="KW-1185">Reference proteome</keyword>
<dbReference type="AlphaFoldDB" id="A0A1T2L166"/>
<organism evidence="2 3">
    <name type="scientific">Solemya pervernicosa gill symbiont</name>
    <dbReference type="NCBI Taxonomy" id="642797"/>
    <lineage>
        <taxon>Bacteria</taxon>
        <taxon>Pseudomonadati</taxon>
        <taxon>Pseudomonadota</taxon>
        <taxon>Gammaproteobacteria</taxon>
        <taxon>sulfur-oxidizing symbionts</taxon>
    </lineage>
</organism>
<feature type="non-terminal residue" evidence="2">
    <location>
        <position position="1"/>
    </location>
</feature>
<keyword evidence="1" id="KW-1133">Transmembrane helix</keyword>
<dbReference type="Proteomes" id="UP000191110">
    <property type="component" value="Unassembled WGS sequence"/>
</dbReference>